<organism evidence="6 7">
    <name type="scientific">Angomonas deanei</name>
    <dbReference type="NCBI Taxonomy" id="59799"/>
    <lineage>
        <taxon>Eukaryota</taxon>
        <taxon>Discoba</taxon>
        <taxon>Euglenozoa</taxon>
        <taxon>Kinetoplastea</taxon>
        <taxon>Metakinetoplastina</taxon>
        <taxon>Trypanosomatida</taxon>
        <taxon>Trypanosomatidae</taxon>
        <taxon>Strigomonadinae</taxon>
        <taxon>Angomonas</taxon>
    </lineage>
</organism>
<dbReference type="AlphaFoldDB" id="A0A7G2CU18"/>
<evidence type="ECO:0000313" key="6">
    <source>
        <dbReference type="EMBL" id="CAD2221732.1"/>
    </source>
</evidence>
<evidence type="ECO:0000256" key="5">
    <source>
        <dbReference type="SAM" id="MobiDB-lite"/>
    </source>
</evidence>
<comment type="subcellular location">
    <subcellularLocation>
        <location evidence="1">Cytoplasm</location>
    </subcellularLocation>
</comment>
<evidence type="ECO:0000256" key="4">
    <source>
        <dbReference type="ARBA" id="ARBA00022679"/>
    </source>
</evidence>
<evidence type="ECO:0000256" key="3">
    <source>
        <dbReference type="ARBA" id="ARBA00022603"/>
    </source>
</evidence>
<dbReference type="PANTHER" id="PTHR13200">
    <property type="entry name" value="EEF1A LYSINE METHYLTRANSFERASE 1"/>
    <property type="match status" value="1"/>
</dbReference>
<feature type="region of interest" description="Disordered" evidence="5">
    <location>
        <begin position="264"/>
        <end position="286"/>
    </location>
</feature>
<reference evidence="6 7" key="1">
    <citation type="submission" date="2020-08" db="EMBL/GenBank/DDBJ databases">
        <authorList>
            <person name="Newling K."/>
            <person name="Davey J."/>
            <person name="Forrester S."/>
        </authorList>
    </citation>
    <scope>NUCLEOTIDE SEQUENCE [LARGE SCALE GENOMIC DNA]</scope>
    <source>
        <strain evidence="7">Crithidia deanei Carvalho (ATCC PRA-265)</strain>
    </source>
</reference>
<dbReference type="InterPro" id="IPR002052">
    <property type="entry name" value="DNA_methylase_N6_adenine_CS"/>
</dbReference>
<dbReference type="GO" id="GO:0032259">
    <property type="term" value="P:methylation"/>
    <property type="evidence" value="ECO:0007669"/>
    <property type="project" value="UniProtKB-KW"/>
</dbReference>
<dbReference type="PANTHER" id="PTHR13200:SF1">
    <property type="entry name" value="NUCLEIC ACID BINDING PROTEIN"/>
    <property type="match status" value="1"/>
</dbReference>
<evidence type="ECO:0000256" key="1">
    <source>
        <dbReference type="ARBA" id="ARBA00004496"/>
    </source>
</evidence>
<dbReference type="EMBL" id="LR877166">
    <property type="protein sequence ID" value="CAD2221732.1"/>
    <property type="molecule type" value="Genomic_DNA"/>
</dbReference>
<accession>A0A7G2CU18</accession>
<keyword evidence="3 6" id="KW-0489">Methyltransferase</keyword>
<name>A0A7G2CU18_9TRYP</name>
<feature type="region of interest" description="Disordered" evidence="5">
    <location>
        <begin position="309"/>
        <end position="330"/>
    </location>
</feature>
<dbReference type="Proteomes" id="UP000515908">
    <property type="component" value="Chromosome 22"/>
</dbReference>
<dbReference type="VEuPathDB" id="TriTrypDB:ADEAN_000926700"/>
<keyword evidence="7" id="KW-1185">Reference proteome</keyword>
<protein>
    <submittedName>
        <fullName evidence="6">Probable N6-adenine methyltransferase, putative</fullName>
    </submittedName>
</protein>
<evidence type="ECO:0000313" key="7">
    <source>
        <dbReference type="Proteomes" id="UP000515908"/>
    </source>
</evidence>
<dbReference type="Pfam" id="PF10237">
    <property type="entry name" value="N6-adenineMlase"/>
    <property type="match status" value="1"/>
</dbReference>
<proteinExistence type="predicted"/>
<dbReference type="GO" id="GO:0016279">
    <property type="term" value="F:protein-lysine N-methyltransferase activity"/>
    <property type="evidence" value="ECO:0007669"/>
    <property type="project" value="InterPro"/>
</dbReference>
<dbReference type="GO" id="GO:0003676">
    <property type="term" value="F:nucleic acid binding"/>
    <property type="evidence" value="ECO:0007669"/>
    <property type="project" value="InterPro"/>
</dbReference>
<dbReference type="GO" id="GO:0005737">
    <property type="term" value="C:cytoplasm"/>
    <property type="evidence" value="ECO:0007669"/>
    <property type="project" value="UniProtKB-SubCell"/>
</dbReference>
<dbReference type="InterPro" id="IPR019369">
    <property type="entry name" value="Efm5/EEF1AKMT1"/>
</dbReference>
<feature type="compositionally biased region" description="Basic and acidic residues" evidence="5">
    <location>
        <begin position="320"/>
        <end position="330"/>
    </location>
</feature>
<evidence type="ECO:0000256" key="2">
    <source>
        <dbReference type="ARBA" id="ARBA00022490"/>
    </source>
</evidence>
<dbReference type="PROSITE" id="PS00092">
    <property type="entry name" value="N6_MTASE"/>
    <property type="match status" value="1"/>
</dbReference>
<keyword evidence="4 6" id="KW-0808">Transferase</keyword>
<sequence length="501" mass="58561">MTDIPFDIHQEKAELNQYWYSPHTINVLLNEIIKHGRKCAFLSTPSLYFAMLARLEDEKSKHIKNENLELLCKESKLFEFDPQWTNHPNNKNNNVIFYDYNDPERIPIQCMNAFDYVVADPPFITSEVWQQYMKTIHFILLKNTNPSVHDTQRVLGKVLLTTVMENHSCLECFYDGPLFIAPFRPSIPHLTYQYVCFTNYYIEFVKKEVKDDDNTEKEVSLWGGLEHINTKELKFEEEDRQWLLRITMANDLKLSEQSFTSEMVHRDRDGEEVLPSLRRPKNDDHETKDLTQVPIEQMSWGYIPEGLTLYKDGDQPPPHENNETENKNKEDAYGSEYQTIKALRETIDAFKGKIDVLQRCLDQQMKLRKERLEWKKKRDAETDPTVKEAHHTRVVALDGEVDAAQAARLRECDALRELYERILTLEAPLGPNSNLLAYQGAMEECMQVYATVEAKKSALQELAADATRKYKSPLFHRMKELLQAMKDIKKGCEQQQPAQTE</sequence>
<keyword evidence="2" id="KW-0963">Cytoplasm</keyword>
<gene>
    <name evidence="6" type="ORF">ADEAN_000926700</name>
</gene>
<dbReference type="InterPro" id="IPR041370">
    <property type="entry name" value="Mlase_EEF1AKMT1/ZCCHC4"/>
</dbReference>